<comment type="caution">
    <text evidence="2">The sequence shown here is derived from an EMBL/GenBank/DDBJ whole genome shotgun (WGS) entry which is preliminary data.</text>
</comment>
<keyword evidence="1" id="KW-0732">Signal</keyword>
<sequence>MKKLCLAIVALLPLTAVAYPVELSKQLNGAEISATTQDVDSNIGAVILYNYGEADATCTAVFRNGPEAPRTRRTDVKAGATTNLTSRFGRNIIKLRIELTCEPK</sequence>
<evidence type="ECO:0000256" key="1">
    <source>
        <dbReference type="SAM" id="SignalP"/>
    </source>
</evidence>
<protein>
    <submittedName>
        <fullName evidence="2">3-phosphoglycerate kinase</fullName>
    </submittedName>
</protein>
<feature type="chain" id="PRO_5031472915" evidence="1">
    <location>
        <begin position="19"/>
        <end position="104"/>
    </location>
</feature>
<keyword evidence="2" id="KW-0418">Kinase</keyword>
<accession>A0A7W4LP54</accession>
<name>A0A7W4LP54_9GAMM</name>
<keyword evidence="2" id="KW-0808">Transferase</keyword>
<evidence type="ECO:0000313" key="2">
    <source>
        <dbReference type="EMBL" id="MBB2496595.1"/>
    </source>
</evidence>
<feature type="signal peptide" evidence="1">
    <location>
        <begin position="1"/>
        <end position="18"/>
    </location>
</feature>
<gene>
    <name evidence="2" type="ORF">H3H51_16355</name>
</gene>
<proteinExistence type="predicted"/>
<dbReference type="GO" id="GO:0016301">
    <property type="term" value="F:kinase activity"/>
    <property type="evidence" value="ECO:0007669"/>
    <property type="project" value="UniProtKB-KW"/>
</dbReference>
<dbReference type="Proteomes" id="UP000542720">
    <property type="component" value="Unassembled WGS sequence"/>
</dbReference>
<keyword evidence="3" id="KW-1185">Reference proteome</keyword>
<reference evidence="2 3" key="1">
    <citation type="submission" date="2020-08" db="EMBL/GenBank/DDBJ databases">
        <authorList>
            <person name="Kim C.M."/>
        </authorList>
    </citation>
    <scope>NUCLEOTIDE SEQUENCE [LARGE SCALE GENOMIC DNA]</scope>
    <source>
        <strain evidence="2 3">UL070</strain>
    </source>
</reference>
<organism evidence="2 3">
    <name type="scientific">Aquipseudomonas ullengensis</name>
    <dbReference type="NCBI Taxonomy" id="2759166"/>
    <lineage>
        <taxon>Bacteria</taxon>
        <taxon>Pseudomonadati</taxon>
        <taxon>Pseudomonadota</taxon>
        <taxon>Gammaproteobacteria</taxon>
        <taxon>Pseudomonadales</taxon>
        <taxon>Pseudomonadaceae</taxon>
        <taxon>Aquipseudomonas</taxon>
    </lineage>
</organism>
<dbReference type="RefSeq" id="WP_183090127.1">
    <property type="nucleotide sequence ID" value="NZ_JACJUD010000005.1"/>
</dbReference>
<dbReference type="AlphaFoldDB" id="A0A7W4LP54"/>
<evidence type="ECO:0000313" key="3">
    <source>
        <dbReference type="Proteomes" id="UP000542720"/>
    </source>
</evidence>
<dbReference type="EMBL" id="JACJUD010000005">
    <property type="protein sequence ID" value="MBB2496595.1"/>
    <property type="molecule type" value="Genomic_DNA"/>
</dbReference>